<evidence type="ECO:0000259" key="1">
    <source>
        <dbReference type="Pfam" id="PF12530"/>
    </source>
</evidence>
<dbReference type="GO" id="GO:0060147">
    <property type="term" value="P:regulation of post-transcriptional gene silencing"/>
    <property type="evidence" value="ECO:0007669"/>
    <property type="project" value="InterPro"/>
</dbReference>
<protein>
    <recommendedName>
        <fullName evidence="1">DUF3730 domain-containing protein</fullName>
    </recommendedName>
</protein>
<dbReference type="InterPro" id="IPR016024">
    <property type="entry name" value="ARM-type_fold"/>
</dbReference>
<dbReference type="InterPro" id="IPR045163">
    <property type="entry name" value="Focadhesin/RST1"/>
</dbReference>
<name>A0A835RL79_VANPL</name>
<evidence type="ECO:0000313" key="2">
    <source>
        <dbReference type="EMBL" id="KAG0493549.1"/>
    </source>
</evidence>
<feature type="domain" description="DUF3730" evidence="1">
    <location>
        <begin position="68"/>
        <end position="143"/>
    </location>
</feature>
<dbReference type="PANTHER" id="PTHR16212">
    <property type="entry name" value="FOCADHESIN FAMILY MEMBER"/>
    <property type="match status" value="1"/>
</dbReference>
<dbReference type="AlphaFoldDB" id="A0A835RL79"/>
<reference evidence="2 3" key="1">
    <citation type="journal article" date="2020" name="Nat. Food">
        <title>A phased Vanilla planifolia genome enables genetic improvement of flavour and production.</title>
        <authorList>
            <person name="Hasing T."/>
            <person name="Tang H."/>
            <person name="Brym M."/>
            <person name="Khazi F."/>
            <person name="Huang T."/>
            <person name="Chambers A.H."/>
        </authorList>
    </citation>
    <scope>NUCLEOTIDE SEQUENCE [LARGE SCALE GENOMIC DNA]</scope>
    <source>
        <tissue evidence="2">Leaf</tissue>
    </source>
</reference>
<comment type="caution">
    <text evidence="2">The sequence shown here is derived from an EMBL/GenBank/DDBJ whole genome shotgun (WGS) entry which is preliminary data.</text>
</comment>
<proteinExistence type="predicted"/>
<organism evidence="2 3">
    <name type="scientific">Vanilla planifolia</name>
    <name type="common">Vanilla</name>
    <dbReference type="NCBI Taxonomy" id="51239"/>
    <lineage>
        <taxon>Eukaryota</taxon>
        <taxon>Viridiplantae</taxon>
        <taxon>Streptophyta</taxon>
        <taxon>Embryophyta</taxon>
        <taxon>Tracheophyta</taxon>
        <taxon>Spermatophyta</taxon>
        <taxon>Magnoliopsida</taxon>
        <taxon>Liliopsida</taxon>
        <taxon>Asparagales</taxon>
        <taxon>Orchidaceae</taxon>
        <taxon>Vanilloideae</taxon>
        <taxon>Vanilleae</taxon>
        <taxon>Vanilla</taxon>
    </lineage>
</organism>
<sequence length="1182" mass="131053">MVSELYSFNSFTIQSLTSGTKACMPPHNWSGLWSLKAITRRCQAHAITLPERRKKDVLDPKTFKILGSAREICLSVAVSICDVCKHNPDKGVELVLSISACIENPDSTVKVLGLQSLSYLCEADVVDFYTAWDVIAKHVDSYVEDHIVATGNRRRAVKERRPLAHKVMKLLDVLPKALFSPGSGNRIFNAREFPGAALLCYDFAPKDLLGMPNVVARVHAAFEKAVVDMAESLSLSQNIFIVLLAVESWKAFIQHWLKALVTYVDAKGSSIELDDSLKIANNILKICCKVAAESIPQVSANAALAVGALCLVVPSSCHATISSASNFLLKWLIGYEHEHLQWSSTISLGLIYNRLHVTDRSQKIKVIGGLLKVATNSKSHLVIGASGVGIGLACQGLLSSVEGDNSQRLMEATLLHDVIRTLSMVLNELCPCTFESLKNLTECLTLDNCDYKESSSLLHCRKLENLEGETWGVAGLVLGLGNSAVAVYRFGAVDAVLKIKDILLSWIPSPGSTKESLFANEMFDMPLAVGACLAIPSIVAFCQKVELMIGDEMDKILTRYISLVSQLLNSRKTGILYQNLLMASCIGAGSFVSYILGYGMHSVQYDDIRHLLELLRNCYAKPCPPLVHLGGMIGLVNAFGAAAGDLSFKHIQPSFLPVRQEKQGSAFIRGPILCNPICENLSISYVQELFLIAKDSKDHQIRKNAAWAVSFLRHRWCLEELEVFDGSEGISEVTKLQSQPFADDSLVWNMCLWLANINYQQINSITVAAVLRCLSKAPRLPELDWSSILRGLMQSAASDAKEEQKMQTSSSPEKKNACIFVSTMQKNFKSLLLFLDELADLSRFRTLELNLQSLLFRNALGLLRAFSDLRIGRLFEDFADFFSMSTSPYFAYSPEQKILLRVSFWKGLYQCLNDDYKELLDVSKFEKCTECLFCLLPAFLYSVRSEGTLCTISEWDEAMRCMAKARHDWLVEVLQLSGHITQPEIAIRILAKVRLVKLGGLPFSELEKLKSYVLNVRLEGMWWSVLLEIVATLSVAEVSTTRRWLLDAFEICCIAEYPSTAMRFIGLLSGSCCKYMPLLILDPDSVLLDLPLTLPSLLSSGSWSSIAESCVGKLWLCTERICAWATTLSTATKGSLQESNHIHESEATASSILARVMHKTCVSLKDYLPLDKRLRLANIEVP</sequence>
<dbReference type="OrthoDB" id="6125419at2759"/>
<dbReference type="Pfam" id="PF12530">
    <property type="entry name" value="DUF3730"/>
    <property type="match status" value="1"/>
</dbReference>
<dbReference type="InterPro" id="IPR022542">
    <property type="entry name" value="FOCAD/RST1_DUF3730"/>
</dbReference>
<evidence type="ECO:0000313" key="3">
    <source>
        <dbReference type="Proteomes" id="UP000639772"/>
    </source>
</evidence>
<dbReference type="SUPFAM" id="SSF48371">
    <property type="entry name" value="ARM repeat"/>
    <property type="match status" value="2"/>
</dbReference>
<dbReference type="EMBL" id="JADCNM010000002">
    <property type="protein sequence ID" value="KAG0493549.1"/>
    <property type="molecule type" value="Genomic_DNA"/>
</dbReference>
<accession>A0A835RL79</accession>
<gene>
    <name evidence="2" type="ORF">HPP92_004543</name>
</gene>
<dbReference type="PANTHER" id="PTHR16212:SF4">
    <property type="entry name" value="FOCADHESIN"/>
    <property type="match status" value="1"/>
</dbReference>
<dbReference type="Proteomes" id="UP000639772">
    <property type="component" value="Unassembled WGS sequence"/>
</dbReference>